<protein>
    <submittedName>
        <fullName evidence="1">Uncharacterized protein</fullName>
    </submittedName>
</protein>
<dbReference type="AlphaFoldDB" id="A0A6C0AUU9"/>
<organism evidence="1">
    <name type="scientific">viral metagenome</name>
    <dbReference type="NCBI Taxonomy" id="1070528"/>
    <lineage>
        <taxon>unclassified sequences</taxon>
        <taxon>metagenomes</taxon>
        <taxon>organismal metagenomes</taxon>
    </lineage>
</organism>
<name>A0A6C0AUU9_9ZZZZ</name>
<sequence length="169" mass="20125">MALDNVKDVNIHLSNECLMNYPSQYDSAYKQYEFLNCCISLNDYHNRHLIKYYNGRFKGIYVNHYSGIKGVALYKTSIDDFSRNNLCRSSLHISSKDRSCIECQLYAISLRKCRMWVDKYPIYKRGLLLLYFHLIKTNTPLPIDCVSVISEYLKPKNRTHYELFWDTYK</sequence>
<proteinExistence type="predicted"/>
<evidence type="ECO:0000313" key="1">
    <source>
        <dbReference type="EMBL" id="QHS83130.1"/>
    </source>
</evidence>
<reference evidence="1" key="1">
    <citation type="journal article" date="2020" name="Nature">
        <title>Giant virus diversity and host interactions through global metagenomics.</title>
        <authorList>
            <person name="Schulz F."/>
            <person name="Roux S."/>
            <person name="Paez-Espino D."/>
            <person name="Jungbluth S."/>
            <person name="Walsh D.A."/>
            <person name="Denef V.J."/>
            <person name="McMahon K.D."/>
            <person name="Konstantinidis K.T."/>
            <person name="Eloe-Fadrosh E.A."/>
            <person name="Kyrpides N.C."/>
            <person name="Woyke T."/>
        </authorList>
    </citation>
    <scope>NUCLEOTIDE SEQUENCE</scope>
    <source>
        <strain evidence="1">GVMAG-S-ERX555943-30</strain>
    </source>
</reference>
<accession>A0A6C0AUU9</accession>
<dbReference type="EMBL" id="MN738749">
    <property type="protein sequence ID" value="QHS83130.1"/>
    <property type="molecule type" value="Genomic_DNA"/>
</dbReference>